<accession>A0A7C8KSS8</accession>
<protein>
    <recommendedName>
        <fullName evidence="2">Phage protein Gp138 N-terminal domain-containing protein</fullName>
    </recommendedName>
</protein>
<dbReference type="Proteomes" id="UP000480246">
    <property type="component" value="Unassembled WGS sequence"/>
</dbReference>
<feature type="compositionally biased region" description="Polar residues" evidence="1">
    <location>
        <begin position="193"/>
        <end position="203"/>
    </location>
</feature>
<evidence type="ECO:0000313" key="3">
    <source>
        <dbReference type="EMBL" id="KAB8139259.1"/>
    </source>
</evidence>
<dbReference type="AlphaFoldDB" id="A0A7C8KSS8"/>
<dbReference type="InterPro" id="IPR041599">
    <property type="entry name" value="Gp138_N"/>
</dbReference>
<feature type="domain" description="Phage protein Gp138 N-terminal" evidence="2">
    <location>
        <begin position="50"/>
        <end position="113"/>
    </location>
</feature>
<dbReference type="Gene3D" id="2.40.50.230">
    <property type="entry name" value="Gp5 N-terminal domain"/>
    <property type="match status" value="1"/>
</dbReference>
<dbReference type="EMBL" id="WEID01000005">
    <property type="protein sequence ID" value="KAB8139259.1"/>
    <property type="molecule type" value="Genomic_DNA"/>
</dbReference>
<evidence type="ECO:0000313" key="4">
    <source>
        <dbReference type="Proteomes" id="UP000480246"/>
    </source>
</evidence>
<dbReference type="RefSeq" id="WP_153400936.1">
    <property type="nucleotide sequence ID" value="NZ_ML762424.1"/>
</dbReference>
<reference evidence="3 4" key="1">
    <citation type="submission" date="2019-10" db="EMBL/GenBank/DDBJ databases">
        <title>Gracilibacillus sp. nov. isolated from rice seeds.</title>
        <authorList>
            <person name="He S."/>
        </authorList>
    </citation>
    <scope>NUCLEOTIDE SEQUENCE [LARGE SCALE GENOMIC DNA]</scope>
    <source>
        <strain evidence="3 4">TD8</strain>
    </source>
</reference>
<feature type="region of interest" description="Disordered" evidence="1">
    <location>
        <begin position="186"/>
        <end position="211"/>
    </location>
</feature>
<name>A0A7C8KSS8_9BACI</name>
<gene>
    <name evidence="3" type="ORF">F9U64_01145</name>
</gene>
<evidence type="ECO:0000259" key="2">
    <source>
        <dbReference type="Pfam" id="PF18352"/>
    </source>
</evidence>
<keyword evidence="4" id="KW-1185">Reference proteome</keyword>
<sequence>MNEKSNFNQFIQGMIGDGINGMHTAAIARIENYDPSLMKADITIMQTGDEVFDVPVSYFHTKDFIIRPPYQKGDLVTVIFAESSIDELITTGEQQEPRAKEKFSITDAIITQGVQTFQVPLPIGHENDLIIAKKDFTSKVVIKESGEVVIESDSNIYLGENATEGVPLGDQLKQWLDSHTHAYTWSDPGGNGVTSPPLNQSPAPSKKVKTE</sequence>
<organism evidence="3 4">
    <name type="scientific">Gracilibacillus oryzae</name>
    <dbReference type="NCBI Taxonomy" id="1672701"/>
    <lineage>
        <taxon>Bacteria</taxon>
        <taxon>Bacillati</taxon>
        <taxon>Bacillota</taxon>
        <taxon>Bacilli</taxon>
        <taxon>Bacillales</taxon>
        <taxon>Bacillaceae</taxon>
        <taxon>Gracilibacillus</taxon>
    </lineage>
</organism>
<comment type="caution">
    <text evidence="3">The sequence shown here is derived from an EMBL/GenBank/DDBJ whole genome shotgun (WGS) entry which is preliminary data.</text>
</comment>
<dbReference type="InterPro" id="IPR037026">
    <property type="entry name" value="Vgr_OB-fold_dom_sf"/>
</dbReference>
<proteinExistence type="predicted"/>
<evidence type="ECO:0000256" key="1">
    <source>
        <dbReference type="SAM" id="MobiDB-lite"/>
    </source>
</evidence>
<dbReference type="Pfam" id="PF18352">
    <property type="entry name" value="Gp138_N"/>
    <property type="match status" value="1"/>
</dbReference>
<dbReference type="OrthoDB" id="4931325at2"/>